<feature type="transmembrane region" description="Helical" evidence="13">
    <location>
        <begin position="255"/>
        <end position="288"/>
    </location>
</feature>
<evidence type="ECO:0000313" key="17">
    <source>
        <dbReference type="Proteomes" id="UP000298685"/>
    </source>
</evidence>
<dbReference type="Gene3D" id="3.40.50.300">
    <property type="entry name" value="P-loop containing nucleotide triphosphate hydrolases"/>
    <property type="match status" value="1"/>
</dbReference>
<accession>A0A4D6Y8U8</accession>
<evidence type="ECO:0000256" key="10">
    <source>
        <dbReference type="ARBA" id="ARBA00023136"/>
    </source>
</evidence>
<sequence>MADFLQGWPTLKRLLKYSLNYKKTISIAFLILCIASYLEVLAPILVSYFINNILTKHKFNKTIIIIILFMYLTTQILSTILNYLQVILFNNIAIQVIQQLRIEIFSTILKQKLKFFKNQPIGKIVSIVTNDTEVIKLLYDTVLTTIFKNTVLICIILSTIFIVQWKMAIIVATMFPCIIFIIILYQYYSIPIIRKMRIYLANINHTFYEIINGIATIQQFSQEHRFQTYIQKISQLHYQTKIQILKIDSALLRPLISLLFAMVLCGLMILFIFSPINTITIGAIYAFISYLNRLNEPLITIATQQSILQQAIVAGERIFKIIDSKKKQKYGNDTKPIQTGTINIKNVSFQYKKKGPKILHNINLNIVSNSFIAIIGKTGSGKSTLINLLMGHYTPTTGNIYIDNRLLSALNYPVLRNGIYMVQQEPTIFIGTIKENITLGKKISTKKVWDVLKKVQLYYFIQSLPKKINFKLNEKGDNLSIGQKQLLSIARILILKPKILILDEATANIDTTTEKIIQKTLNQINKTTTIIVIAHRLSTIIQSDNIVILKNGKIVETGNHKKLIKNKGIYYNMCHIK</sequence>
<proteinExistence type="inferred from homology"/>
<keyword evidence="6 13" id="KW-0812">Transmembrane</keyword>
<dbReference type="Pfam" id="PF00664">
    <property type="entry name" value="ABC_membrane"/>
    <property type="match status" value="1"/>
</dbReference>
<dbReference type="GO" id="GO:0016887">
    <property type="term" value="F:ATP hydrolysis activity"/>
    <property type="evidence" value="ECO:0007669"/>
    <property type="project" value="InterPro"/>
</dbReference>
<protein>
    <recommendedName>
        <fullName evidence="12">Multidrug resistance-like ATP-binding protein MdlB</fullName>
        <ecNumber evidence="3">7.6.2.2</ecNumber>
    </recommendedName>
</protein>
<dbReference type="SMART" id="SM00382">
    <property type="entry name" value="AAA"/>
    <property type="match status" value="1"/>
</dbReference>
<evidence type="ECO:0000256" key="2">
    <source>
        <dbReference type="ARBA" id="ARBA00006526"/>
    </source>
</evidence>
<dbReference type="GO" id="GO:0008559">
    <property type="term" value="F:ABC-type xenobiotic transporter activity"/>
    <property type="evidence" value="ECO:0007669"/>
    <property type="project" value="UniProtKB-EC"/>
</dbReference>
<dbReference type="InterPro" id="IPR011527">
    <property type="entry name" value="ABC1_TM_dom"/>
</dbReference>
<dbReference type="Pfam" id="PF00005">
    <property type="entry name" value="ABC_tran"/>
    <property type="match status" value="1"/>
</dbReference>
<keyword evidence="9 13" id="KW-1133">Transmembrane helix</keyword>
<feature type="transmembrane region" description="Helical" evidence="13">
    <location>
        <begin position="62"/>
        <end position="81"/>
    </location>
</feature>
<dbReference type="Gene3D" id="1.20.1560.10">
    <property type="entry name" value="ABC transporter type 1, transmembrane domain"/>
    <property type="match status" value="1"/>
</dbReference>
<dbReference type="InterPro" id="IPR003593">
    <property type="entry name" value="AAA+_ATPase"/>
</dbReference>
<evidence type="ECO:0000313" key="16">
    <source>
        <dbReference type="EMBL" id="QCI26097.1"/>
    </source>
</evidence>
<dbReference type="GO" id="GO:0005886">
    <property type="term" value="C:plasma membrane"/>
    <property type="evidence" value="ECO:0007669"/>
    <property type="project" value="UniProtKB-SubCell"/>
</dbReference>
<evidence type="ECO:0000256" key="12">
    <source>
        <dbReference type="ARBA" id="ARBA00040960"/>
    </source>
</evidence>
<evidence type="ECO:0000259" key="14">
    <source>
        <dbReference type="PROSITE" id="PS50893"/>
    </source>
</evidence>
<dbReference type="InterPro" id="IPR003439">
    <property type="entry name" value="ABC_transporter-like_ATP-bd"/>
</dbReference>
<comment type="catalytic activity">
    <reaction evidence="11">
        <text>ATP + H2O + xenobioticSide 1 = ADP + phosphate + xenobioticSide 2.</text>
        <dbReference type="EC" id="7.6.2.2"/>
    </reaction>
</comment>
<dbReference type="InterPro" id="IPR027417">
    <property type="entry name" value="P-loop_NTPase"/>
</dbReference>
<dbReference type="AlphaFoldDB" id="A0A4D6Y8U8"/>
<organism evidence="16 17">
    <name type="scientific">Buchnera aphidicola</name>
    <name type="common">Sarucallis kahawaluokalani</name>
    <dbReference type="NCBI Taxonomy" id="1241878"/>
    <lineage>
        <taxon>Bacteria</taxon>
        <taxon>Pseudomonadati</taxon>
        <taxon>Pseudomonadota</taxon>
        <taxon>Gammaproteobacteria</taxon>
        <taxon>Enterobacterales</taxon>
        <taxon>Erwiniaceae</taxon>
        <taxon>Buchnera</taxon>
    </lineage>
</organism>
<dbReference type="GO" id="GO:0015421">
    <property type="term" value="F:ABC-type oligopeptide transporter activity"/>
    <property type="evidence" value="ECO:0007669"/>
    <property type="project" value="TreeGrafter"/>
</dbReference>
<keyword evidence="10 13" id="KW-0472">Membrane</keyword>
<keyword evidence="8 16" id="KW-0067">ATP-binding</keyword>
<feature type="transmembrane region" description="Helical" evidence="13">
    <location>
        <begin position="146"/>
        <end position="163"/>
    </location>
</feature>
<dbReference type="PROSITE" id="PS50893">
    <property type="entry name" value="ABC_TRANSPORTER_2"/>
    <property type="match status" value="1"/>
</dbReference>
<dbReference type="SUPFAM" id="SSF52540">
    <property type="entry name" value="P-loop containing nucleoside triphosphate hydrolases"/>
    <property type="match status" value="1"/>
</dbReference>
<keyword evidence="4" id="KW-0813">Transport</keyword>
<dbReference type="EC" id="7.6.2.2" evidence="3"/>
<evidence type="ECO:0000256" key="5">
    <source>
        <dbReference type="ARBA" id="ARBA00022475"/>
    </source>
</evidence>
<feature type="transmembrane region" description="Helical" evidence="13">
    <location>
        <begin position="25"/>
        <end position="50"/>
    </location>
</feature>
<dbReference type="EMBL" id="CP032999">
    <property type="protein sequence ID" value="QCI26097.1"/>
    <property type="molecule type" value="Genomic_DNA"/>
</dbReference>
<comment type="similarity">
    <text evidence="2">Belongs to the ABC transporter superfamily. Drug exporter-2 (TC 3.A.1.117) family.</text>
</comment>
<dbReference type="GO" id="GO:0005524">
    <property type="term" value="F:ATP binding"/>
    <property type="evidence" value="ECO:0007669"/>
    <property type="project" value="UniProtKB-KW"/>
</dbReference>
<evidence type="ECO:0000256" key="1">
    <source>
        <dbReference type="ARBA" id="ARBA00004651"/>
    </source>
</evidence>
<evidence type="ECO:0000256" key="9">
    <source>
        <dbReference type="ARBA" id="ARBA00022989"/>
    </source>
</evidence>
<dbReference type="FunFam" id="3.40.50.300:FF:000604">
    <property type="entry name" value="ABC transporter B family member 28"/>
    <property type="match status" value="1"/>
</dbReference>
<evidence type="ECO:0000256" key="8">
    <source>
        <dbReference type="ARBA" id="ARBA00022840"/>
    </source>
</evidence>
<dbReference type="InterPro" id="IPR036640">
    <property type="entry name" value="ABC1_TM_sf"/>
</dbReference>
<evidence type="ECO:0000259" key="15">
    <source>
        <dbReference type="PROSITE" id="PS50929"/>
    </source>
</evidence>
<dbReference type="GO" id="GO:0005737">
    <property type="term" value="C:cytoplasm"/>
    <property type="evidence" value="ECO:0007669"/>
    <property type="project" value="UniProtKB-ARBA"/>
</dbReference>
<evidence type="ECO:0000256" key="7">
    <source>
        <dbReference type="ARBA" id="ARBA00022741"/>
    </source>
</evidence>
<dbReference type="CDD" id="cd18544">
    <property type="entry name" value="ABC_6TM_TmrA_like"/>
    <property type="match status" value="1"/>
</dbReference>
<evidence type="ECO:0000256" key="11">
    <source>
        <dbReference type="ARBA" id="ARBA00034018"/>
    </source>
</evidence>
<gene>
    <name evidence="16" type="ORF">D9V78_01600</name>
</gene>
<evidence type="ECO:0000256" key="13">
    <source>
        <dbReference type="SAM" id="Phobius"/>
    </source>
</evidence>
<feature type="domain" description="ABC transmembrane type-1" evidence="15">
    <location>
        <begin position="27"/>
        <end position="310"/>
    </location>
</feature>
<dbReference type="PANTHER" id="PTHR43394:SF1">
    <property type="entry name" value="ATP-BINDING CASSETTE SUB-FAMILY B MEMBER 10, MITOCHONDRIAL"/>
    <property type="match status" value="1"/>
</dbReference>
<reference evidence="16 17" key="1">
    <citation type="submission" date="2018-10" db="EMBL/GenBank/DDBJ databases">
        <title>Comparative functional genomics of the obligate endosymbiont Buchnera aphidicola.</title>
        <authorList>
            <person name="Chong R.A."/>
        </authorList>
    </citation>
    <scope>NUCLEOTIDE SEQUENCE [LARGE SCALE GENOMIC DNA]</scope>
    <source>
        <strain evidence="16 17">Ska</strain>
    </source>
</reference>
<feature type="domain" description="ABC transporter" evidence="14">
    <location>
        <begin position="342"/>
        <end position="576"/>
    </location>
</feature>
<dbReference type="OrthoDB" id="9806127at2"/>
<evidence type="ECO:0000256" key="6">
    <source>
        <dbReference type="ARBA" id="ARBA00022692"/>
    </source>
</evidence>
<name>A0A4D6Y8U8_9GAMM</name>
<dbReference type="SUPFAM" id="SSF90123">
    <property type="entry name" value="ABC transporter transmembrane region"/>
    <property type="match status" value="1"/>
</dbReference>
<evidence type="ECO:0000256" key="4">
    <source>
        <dbReference type="ARBA" id="ARBA00022448"/>
    </source>
</evidence>
<dbReference type="PROSITE" id="PS50929">
    <property type="entry name" value="ABC_TM1F"/>
    <property type="match status" value="1"/>
</dbReference>
<dbReference type="RefSeq" id="WP_158350767.1">
    <property type="nucleotide sequence ID" value="NZ_CP032999.1"/>
</dbReference>
<evidence type="ECO:0000256" key="3">
    <source>
        <dbReference type="ARBA" id="ARBA00012191"/>
    </source>
</evidence>
<dbReference type="PANTHER" id="PTHR43394">
    <property type="entry name" value="ATP-DEPENDENT PERMEASE MDL1, MITOCHONDRIAL"/>
    <property type="match status" value="1"/>
</dbReference>
<dbReference type="InterPro" id="IPR039421">
    <property type="entry name" value="Type_1_exporter"/>
</dbReference>
<dbReference type="Proteomes" id="UP000298685">
    <property type="component" value="Chromosome"/>
</dbReference>
<keyword evidence="5" id="KW-1003">Cell membrane</keyword>
<feature type="transmembrane region" description="Helical" evidence="13">
    <location>
        <begin position="169"/>
        <end position="188"/>
    </location>
</feature>
<comment type="subcellular location">
    <subcellularLocation>
        <location evidence="1">Cell membrane</location>
        <topology evidence="1">Multi-pass membrane protein</topology>
    </subcellularLocation>
</comment>
<keyword evidence="7" id="KW-0547">Nucleotide-binding</keyword>